<proteinExistence type="predicted"/>
<dbReference type="EMBL" id="ML180422">
    <property type="protein sequence ID" value="THU77487.1"/>
    <property type="molecule type" value="Genomic_DNA"/>
</dbReference>
<organism evidence="2 4">
    <name type="scientific">Dendrothele bispora (strain CBS 962.96)</name>
    <dbReference type="NCBI Taxonomy" id="1314807"/>
    <lineage>
        <taxon>Eukaryota</taxon>
        <taxon>Fungi</taxon>
        <taxon>Dikarya</taxon>
        <taxon>Basidiomycota</taxon>
        <taxon>Agaricomycotina</taxon>
        <taxon>Agaricomycetes</taxon>
        <taxon>Agaricomycetidae</taxon>
        <taxon>Agaricales</taxon>
        <taxon>Agaricales incertae sedis</taxon>
        <taxon>Dendrothele</taxon>
    </lineage>
</organism>
<dbReference type="OrthoDB" id="69550at2759"/>
<evidence type="ECO:0000313" key="2">
    <source>
        <dbReference type="EMBL" id="THU77487.1"/>
    </source>
</evidence>
<evidence type="ECO:0000259" key="1">
    <source>
        <dbReference type="Pfam" id="PF14615"/>
    </source>
</evidence>
<keyword evidence="4" id="KW-1185">Reference proteome</keyword>
<gene>
    <name evidence="3" type="ORF">K435DRAFT_850765</name>
    <name evidence="2" type="ORF">K435DRAFT_877773</name>
</gene>
<dbReference type="Proteomes" id="UP000297245">
    <property type="component" value="Unassembled WGS sequence"/>
</dbReference>
<sequence>MSTVADGFKDELEEIRKEPGLTKTKLSLLIDSLASGAEVFSADTNNTQIANEIDIVLADRQS</sequence>
<evidence type="ECO:0000313" key="3">
    <source>
        <dbReference type="EMBL" id="THV04499.1"/>
    </source>
</evidence>
<protein>
    <recommendedName>
        <fullName evidence="1">Ribosome-assembly protein 3 C-terminal domain-containing protein</fullName>
    </recommendedName>
</protein>
<dbReference type="Pfam" id="PF14615">
    <property type="entry name" value="Rsa3"/>
    <property type="match status" value="1"/>
</dbReference>
<name>A0A4S8KP99_DENBC</name>
<feature type="domain" description="Ribosome-assembly protein 3 C-terminal" evidence="1">
    <location>
        <begin position="1"/>
        <end position="41"/>
    </location>
</feature>
<reference evidence="2 4" key="1">
    <citation type="journal article" date="2019" name="Nat. Ecol. Evol.">
        <title>Megaphylogeny resolves global patterns of mushroom evolution.</title>
        <authorList>
            <person name="Varga T."/>
            <person name="Krizsan K."/>
            <person name="Foldi C."/>
            <person name="Dima B."/>
            <person name="Sanchez-Garcia M."/>
            <person name="Sanchez-Ramirez S."/>
            <person name="Szollosi G.J."/>
            <person name="Szarkandi J.G."/>
            <person name="Papp V."/>
            <person name="Albert L."/>
            <person name="Andreopoulos W."/>
            <person name="Angelini C."/>
            <person name="Antonin V."/>
            <person name="Barry K.W."/>
            <person name="Bougher N.L."/>
            <person name="Buchanan P."/>
            <person name="Buyck B."/>
            <person name="Bense V."/>
            <person name="Catcheside P."/>
            <person name="Chovatia M."/>
            <person name="Cooper J."/>
            <person name="Damon W."/>
            <person name="Desjardin D."/>
            <person name="Finy P."/>
            <person name="Geml J."/>
            <person name="Haridas S."/>
            <person name="Hughes K."/>
            <person name="Justo A."/>
            <person name="Karasinski D."/>
            <person name="Kautmanova I."/>
            <person name="Kiss B."/>
            <person name="Kocsube S."/>
            <person name="Kotiranta H."/>
            <person name="LaButti K.M."/>
            <person name="Lechner B.E."/>
            <person name="Liimatainen K."/>
            <person name="Lipzen A."/>
            <person name="Lukacs Z."/>
            <person name="Mihaltcheva S."/>
            <person name="Morgado L.N."/>
            <person name="Niskanen T."/>
            <person name="Noordeloos M.E."/>
            <person name="Ohm R.A."/>
            <person name="Ortiz-Santana B."/>
            <person name="Ovrebo C."/>
            <person name="Racz N."/>
            <person name="Riley R."/>
            <person name="Savchenko A."/>
            <person name="Shiryaev A."/>
            <person name="Soop K."/>
            <person name="Spirin V."/>
            <person name="Szebenyi C."/>
            <person name="Tomsovsky M."/>
            <person name="Tulloss R.E."/>
            <person name="Uehling J."/>
            <person name="Grigoriev I.V."/>
            <person name="Vagvolgyi C."/>
            <person name="Papp T."/>
            <person name="Martin F.M."/>
            <person name="Miettinen O."/>
            <person name="Hibbett D.S."/>
            <person name="Nagy L.G."/>
        </authorList>
    </citation>
    <scope>NUCLEOTIDE SEQUENCE [LARGE SCALE GENOMIC DNA]</scope>
    <source>
        <strain evidence="2 4">CBS 962.96</strain>
    </source>
</reference>
<dbReference type="InterPro" id="IPR028217">
    <property type="entry name" value="Rsa3_C"/>
</dbReference>
<accession>A0A4S8KP99</accession>
<dbReference type="EMBL" id="ML179055">
    <property type="protein sequence ID" value="THV04499.1"/>
    <property type="molecule type" value="Genomic_DNA"/>
</dbReference>
<evidence type="ECO:0000313" key="4">
    <source>
        <dbReference type="Proteomes" id="UP000297245"/>
    </source>
</evidence>
<dbReference type="AlphaFoldDB" id="A0A4S8KP99"/>